<dbReference type="GO" id="GO:0000156">
    <property type="term" value="F:phosphorelay response regulator activity"/>
    <property type="evidence" value="ECO:0007669"/>
    <property type="project" value="TreeGrafter"/>
</dbReference>
<evidence type="ECO:0000256" key="1">
    <source>
        <dbReference type="ARBA" id="ARBA00022553"/>
    </source>
</evidence>
<dbReference type="Pfam" id="PF00072">
    <property type="entry name" value="Response_reg"/>
    <property type="match status" value="1"/>
</dbReference>
<keyword evidence="5" id="KW-0804">Transcription</keyword>
<dbReference type="CDD" id="cd17574">
    <property type="entry name" value="REC_OmpR"/>
    <property type="match status" value="1"/>
</dbReference>
<name>A0A518CRM4_9PLAN</name>
<dbReference type="GO" id="GO:0000976">
    <property type="term" value="F:transcription cis-regulatory region binding"/>
    <property type="evidence" value="ECO:0007669"/>
    <property type="project" value="TreeGrafter"/>
</dbReference>
<keyword evidence="1 6" id="KW-0597">Phosphoprotein</keyword>
<dbReference type="AlphaFoldDB" id="A0A518CRM4"/>
<dbReference type="RefSeq" id="WP_144997604.1">
    <property type="nucleotide sequence ID" value="NZ_CP036281.1"/>
</dbReference>
<organism evidence="8 9">
    <name type="scientific">Polystyrenella longa</name>
    <dbReference type="NCBI Taxonomy" id="2528007"/>
    <lineage>
        <taxon>Bacteria</taxon>
        <taxon>Pseudomonadati</taxon>
        <taxon>Planctomycetota</taxon>
        <taxon>Planctomycetia</taxon>
        <taxon>Planctomycetales</taxon>
        <taxon>Planctomycetaceae</taxon>
        <taxon>Polystyrenella</taxon>
    </lineage>
</organism>
<dbReference type="PROSITE" id="PS50110">
    <property type="entry name" value="RESPONSE_REGULATORY"/>
    <property type="match status" value="1"/>
</dbReference>
<protein>
    <submittedName>
        <fullName evidence="8">Response regulator MprA</fullName>
    </submittedName>
</protein>
<dbReference type="SUPFAM" id="SSF52172">
    <property type="entry name" value="CheY-like"/>
    <property type="match status" value="1"/>
</dbReference>
<dbReference type="EMBL" id="CP036281">
    <property type="protein sequence ID" value="QDU81881.1"/>
    <property type="molecule type" value="Genomic_DNA"/>
</dbReference>
<evidence type="ECO:0000256" key="5">
    <source>
        <dbReference type="ARBA" id="ARBA00023163"/>
    </source>
</evidence>
<keyword evidence="4" id="KW-0238">DNA-binding</keyword>
<sequence>MSGDEFRFTGTPGAVAHQILVVEDDQDTAASLKAALVAAGFSVSLAKDGGQAHSTFVMHKPDVVVLDLILPRESGFEVCERIKSLDQHTPVVILTAIELQESRVLADRVGADAYLNKPCDPEILIKTIRDVAEKCWSKKHLAQPTGDERIRFNCRCGKRFKVKAAHRGKSLTCPMCGEQLIVPR</sequence>
<dbReference type="Gene3D" id="3.40.50.2300">
    <property type="match status" value="1"/>
</dbReference>
<dbReference type="SMART" id="SM00448">
    <property type="entry name" value="REC"/>
    <property type="match status" value="1"/>
</dbReference>
<feature type="modified residue" description="4-aspartylphosphate" evidence="6">
    <location>
        <position position="67"/>
    </location>
</feature>
<proteinExistence type="predicted"/>
<evidence type="ECO:0000256" key="6">
    <source>
        <dbReference type="PROSITE-ProRule" id="PRU00169"/>
    </source>
</evidence>
<dbReference type="InterPro" id="IPR011006">
    <property type="entry name" value="CheY-like_superfamily"/>
</dbReference>
<dbReference type="InterPro" id="IPR039420">
    <property type="entry name" value="WalR-like"/>
</dbReference>
<dbReference type="PANTHER" id="PTHR48111">
    <property type="entry name" value="REGULATOR OF RPOS"/>
    <property type="match status" value="1"/>
</dbReference>
<evidence type="ECO:0000256" key="2">
    <source>
        <dbReference type="ARBA" id="ARBA00023012"/>
    </source>
</evidence>
<dbReference type="OrthoDB" id="9790669at2"/>
<evidence type="ECO:0000256" key="3">
    <source>
        <dbReference type="ARBA" id="ARBA00023015"/>
    </source>
</evidence>
<accession>A0A518CRM4</accession>
<gene>
    <name evidence="8" type="primary">mprA_2</name>
    <name evidence="8" type="ORF">Pla110_36320</name>
</gene>
<keyword evidence="9" id="KW-1185">Reference proteome</keyword>
<dbReference type="GO" id="GO:0006355">
    <property type="term" value="P:regulation of DNA-templated transcription"/>
    <property type="evidence" value="ECO:0007669"/>
    <property type="project" value="TreeGrafter"/>
</dbReference>
<evidence type="ECO:0000256" key="4">
    <source>
        <dbReference type="ARBA" id="ARBA00023125"/>
    </source>
</evidence>
<feature type="domain" description="Response regulatory" evidence="7">
    <location>
        <begin position="18"/>
        <end position="132"/>
    </location>
</feature>
<evidence type="ECO:0000313" key="8">
    <source>
        <dbReference type="EMBL" id="QDU81881.1"/>
    </source>
</evidence>
<evidence type="ECO:0000313" key="9">
    <source>
        <dbReference type="Proteomes" id="UP000317178"/>
    </source>
</evidence>
<reference evidence="8 9" key="1">
    <citation type="submission" date="2019-02" db="EMBL/GenBank/DDBJ databases">
        <title>Deep-cultivation of Planctomycetes and their phenomic and genomic characterization uncovers novel biology.</title>
        <authorList>
            <person name="Wiegand S."/>
            <person name="Jogler M."/>
            <person name="Boedeker C."/>
            <person name="Pinto D."/>
            <person name="Vollmers J."/>
            <person name="Rivas-Marin E."/>
            <person name="Kohn T."/>
            <person name="Peeters S.H."/>
            <person name="Heuer A."/>
            <person name="Rast P."/>
            <person name="Oberbeckmann S."/>
            <person name="Bunk B."/>
            <person name="Jeske O."/>
            <person name="Meyerdierks A."/>
            <person name="Storesund J.E."/>
            <person name="Kallscheuer N."/>
            <person name="Luecker S."/>
            <person name="Lage O.M."/>
            <person name="Pohl T."/>
            <person name="Merkel B.J."/>
            <person name="Hornburger P."/>
            <person name="Mueller R.-W."/>
            <person name="Bruemmer F."/>
            <person name="Labrenz M."/>
            <person name="Spormann A.M."/>
            <person name="Op den Camp H."/>
            <person name="Overmann J."/>
            <person name="Amann R."/>
            <person name="Jetten M.S.M."/>
            <person name="Mascher T."/>
            <person name="Medema M.H."/>
            <person name="Devos D.P."/>
            <person name="Kaster A.-K."/>
            <person name="Ovreas L."/>
            <person name="Rohde M."/>
            <person name="Galperin M.Y."/>
            <person name="Jogler C."/>
        </authorList>
    </citation>
    <scope>NUCLEOTIDE SEQUENCE [LARGE SCALE GENOMIC DNA]</scope>
    <source>
        <strain evidence="8 9">Pla110</strain>
    </source>
</reference>
<dbReference type="PANTHER" id="PTHR48111:SF1">
    <property type="entry name" value="TWO-COMPONENT RESPONSE REGULATOR ORR33"/>
    <property type="match status" value="1"/>
</dbReference>
<evidence type="ECO:0000259" key="7">
    <source>
        <dbReference type="PROSITE" id="PS50110"/>
    </source>
</evidence>
<dbReference type="Proteomes" id="UP000317178">
    <property type="component" value="Chromosome"/>
</dbReference>
<dbReference type="KEGG" id="plon:Pla110_36320"/>
<dbReference type="GO" id="GO:0005829">
    <property type="term" value="C:cytosol"/>
    <property type="evidence" value="ECO:0007669"/>
    <property type="project" value="TreeGrafter"/>
</dbReference>
<dbReference type="GO" id="GO:0032993">
    <property type="term" value="C:protein-DNA complex"/>
    <property type="evidence" value="ECO:0007669"/>
    <property type="project" value="TreeGrafter"/>
</dbReference>
<dbReference type="InterPro" id="IPR001789">
    <property type="entry name" value="Sig_transdc_resp-reg_receiver"/>
</dbReference>
<keyword evidence="3" id="KW-0805">Transcription regulation</keyword>
<keyword evidence="2" id="KW-0902">Two-component regulatory system</keyword>